<protein>
    <submittedName>
        <fullName evidence="1">Uncharacterized protein</fullName>
    </submittedName>
</protein>
<evidence type="ECO:0000313" key="1">
    <source>
        <dbReference type="EMBL" id="AWP13696.1"/>
    </source>
</evidence>
<gene>
    <name evidence="1" type="ORF">SMAX5B_015299</name>
</gene>
<reference evidence="1 2" key="1">
    <citation type="submission" date="2017-12" db="EMBL/GenBank/DDBJ databases">
        <title>Integrating genomic resources of turbot (Scophthalmus maximus) in depth evaluation of genetic and physical mapping variation across individuals.</title>
        <authorList>
            <person name="Martinez P."/>
        </authorList>
    </citation>
    <scope>NUCLEOTIDE SEQUENCE [LARGE SCALE GENOMIC DNA]</scope>
</reference>
<keyword evidence="2" id="KW-1185">Reference proteome</keyword>
<proteinExistence type="predicted"/>
<sequence length="56" mass="6543">EVEWGIPLQEKLHMLQDELRLRPCRCSLHRWTHGDTWCHHPEVTTRGQGAADCPPD</sequence>
<feature type="non-terminal residue" evidence="1">
    <location>
        <position position="1"/>
    </location>
</feature>
<evidence type="ECO:0000313" key="2">
    <source>
        <dbReference type="Proteomes" id="UP000246464"/>
    </source>
</evidence>
<organism evidence="1 2">
    <name type="scientific">Scophthalmus maximus</name>
    <name type="common">Turbot</name>
    <name type="synonym">Psetta maxima</name>
    <dbReference type="NCBI Taxonomy" id="52904"/>
    <lineage>
        <taxon>Eukaryota</taxon>
        <taxon>Metazoa</taxon>
        <taxon>Chordata</taxon>
        <taxon>Craniata</taxon>
        <taxon>Vertebrata</taxon>
        <taxon>Euteleostomi</taxon>
        <taxon>Actinopterygii</taxon>
        <taxon>Neopterygii</taxon>
        <taxon>Teleostei</taxon>
        <taxon>Neoteleostei</taxon>
        <taxon>Acanthomorphata</taxon>
        <taxon>Carangaria</taxon>
        <taxon>Pleuronectiformes</taxon>
        <taxon>Pleuronectoidei</taxon>
        <taxon>Scophthalmidae</taxon>
        <taxon>Scophthalmus</taxon>
    </lineage>
</organism>
<accession>A0A2U9CD34</accession>
<name>A0A2U9CD34_SCOMX</name>
<dbReference type="Proteomes" id="UP000246464">
    <property type="component" value="Chromosome 14"/>
</dbReference>
<dbReference type="EMBL" id="CP026256">
    <property type="protein sequence ID" value="AWP13696.1"/>
    <property type="molecule type" value="Genomic_DNA"/>
</dbReference>
<dbReference type="AlphaFoldDB" id="A0A2U9CD34"/>